<sequence>MLASLAAGKACPARQQTSSAVTSESTTSAAVKSEVFIGLGTRYGDSCTEEDCWQDGACSFVDYDLPDAVDGSTCVSEDIWNNGTNCGGCIEVSYKGTKITVMVTNLTGGNATHLDMTPATWSKLTNGYSGGGVDGIEWQWVTCPIAKTTPLQIHMHGGASKYWFAATVQNARLRTAKLEVSSDQGSTWKATRLNNYNIFALDGTLPNDAAWVRVTSVAGDSVIVKDVALKSGQVTTATANYV</sequence>
<dbReference type="PANTHER" id="PTHR31836:SF21">
    <property type="entry name" value="EXPANSIN-LIKE PROTEIN 7"/>
    <property type="match status" value="1"/>
</dbReference>
<evidence type="ECO:0000259" key="2">
    <source>
        <dbReference type="PROSITE" id="PS50842"/>
    </source>
</evidence>
<dbReference type="Gene3D" id="2.40.40.10">
    <property type="entry name" value="RlpA-like domain"/>
    <property type="match status" value="1"/>
</dbReference>
<organism evidence="3 4">
    <name type="scientific">Thelonectria olida</name>
    <dbReference type="NCBI Taxonomy" id="1576542"/>
    <lineage>
        <taxon>Eukaryota</taxon>
        <taxon>Fungi</taxon>
        <taxon>Dikarya</taxon>
        <taxon>Ascomycota</taxon>
        <taxon>Pezizomycotina</taxon>
        <taxon>Sordariomycetes</taxon>
        <taxon>Hypocreomycetidae</taxon>
        <taxon>Hypocreales</taxon>
        <taxon>Nectriaceae</taxon>
        <taxon>Thelonectria</taxon>
    </lineage>
</organism>
<dbReference type="PROSITE" id="PS50842">
    <property type="entry name" value="EXPANSIN_EG45"/>
    <property type="match status" value="1"/>
</dbReference>
<keyword evidence="4" id="KW-1185">Reference proteome</keyword>
<dbReference type="CDD" id="cd22271">
    <property type="entry name" value="DPBB_EXP_N-like"/>
    <property type="match status" value="1"/>
</dbReference>
<dbReference type="Proteomes" id="UP000777438">
    <property type="component" value="Unassembled WGS sequence"/>
</dbReference>
<dbReference type="SUPFAM" id="SSF50685">
    <property type="entry name" value="Barwin-like endoglucanases"/>
    <property type="match status" value="1"/>
</dbReference>
<dbReference type="Gene3D" id="2.60.40.760">
    <property type="entry name" value="Expansin, cellulose-binding-like domain"/>
    <property type="match status" value="1"/>
</dbReference>
<dbReference type="OrthoDB" id="406505at2759"/>
<dbReference type="SUPFAM" id="SSF49590">
    <property type="entry name" value="PHL pollen allergen"/>
    <property type="match status" value="1"/>
</dbReference>
<comment type="caution">
    <text evidence="3">The sequence shown here is derived from an EMBL/GenBank/DDBJ whole genome shotgun (WGS) entry which is preliminary data.</text>
</comment>
<evidence type="ECO:0000313" key="4">
    <source>
        <dbReference type="Proteomes" id="UP000777438"/>
    </source>
</evidence>
<gene>
    <name evidence="3" type="ORF">B0T10DRAFT_407283</name>
</gene>
<dbReference type="InterPro" id="IPR051477">
    <property type="entry name" value="Expansin_CellWall"/>
</dbReference>
<dbReference type="InterPro" id="IPR036749">
    <property type="entry name" value="Expansin_CBD_sf"/>
</dbReference>
<keyword evidence="1" id="KW-0732">Signal</keyword>
<dbReference type="InterPro" id="IPR007112">
    <property type="entry name" value="Expansin/allergen_DPBB_dom"/>
</dbReference>
<reference evidence="3 4" key="1">
    <citation type="journal article" date="2021" name="Nat. Commun.">
        <title>Genetic determinants of endophytism in the Arabidopsis root mycobiome.</title>
        <authorList>
            <person name="Mesny F."/>
            <person name="Miyauchi S."/>
            <person name="Thiergart T."/>
            <person name="Pickel B."/>
            <person name="Atanasova L."/>
            <person name="Karlsson M."/>
            <person name="Huettel B."/>
            <person name="Barry K.W."/>
            <person name="Haridas S."/>
            <person name="Chen C."/>
            <person name="Bauer D."/>
            <person name="Andreopoulos W."/>
            <person name="Pangilinan J."/>
            <person name="LaButti K."/>
            <person name="Riley R."/>
            <person name="Lipzen A."/>
            <person name="Clum A."/>
            <person name="Drula E."/>
            <person name="Henrissat B."/>
            <person name="Kohler A."/>
            <person name="Grigoriev I.V."/>
            <person name="Martin F.M."/>
            <person name="Hacquard S."/>
        </authorList>
    </citation>
    <scope>NUCLEOTIDE SEQUENCE [LARGE SCALE GENOMIC DNA]</scope>
    <source>
        <strain evidence="3 4">MPI-CAGE-CH-0241</strain>
    </source>
</reference>
<dbReference type="InterPro" id="IPR036908">
    <property type="entry name" value="RlpA-like_sf"/>
</dbReference>
<feature type="domain" description="Expansin-like EG45" evidence="2">
    <location>
        <begin position="55"/>
        <end position="143"/>
    </location>
</feature>
<proteinExistence type="predicted"/>
<evidence type="ECO:0000256" key="1">
    <source>
        <dbReference type="ARBA" id="ARBA00022729"/>
    </source>
</evidence>
<dbReference type="EMBL" id="JAGPYM010000015">
    <property type="protein sequence ID" value="KAH6886923.1"/>
    <property type="molecule type" value="Genomic_DNA"/>
</dbReference>
<name>A0A9P8W3D0_9HYPO</name>
<evidence type="ECO:0000313" key="3">
    <source>
        <dbReference type="EMBL" id="KAH6886923.1"/>
    </source>
</evidence>
<accession>A0A9P8W3D0</accession>
<dbReference type="PANTHER" id="PTHR31836">
    <property type="match status" value="1"/>
</dbReference>
<protein>
    <submittedName>
        <fullName evidence="3">RlpA-like double-psi beta-barrel-protein domain-containing protein-containing protein</fullName>
    </submittedName>
</protein>
<dbReference type="AlphaFoldDB" id="A0A9P8W3D0"/>